<reference evidence="2" key="1">
    <citation type="submission" date="2023-06" db="EMBL/GenBank/DDBJ databases">
        <title>Egi l300058.</title>
        <authorList>
            <person name="Gao L."/>
            <person name="Fang B.-Z."/>
            <person name="Li W.-J."/>
        </authorList>
    </citation>
    <scope>NUCLEOTIDE SEQUENCE</scope>
    <source>
        <strain evidence="2">EGI L300058</strain>
    </source>
</reference>
<dbReference type="InterPro" id="IPR025285">
    <property type="entry name" value="DUF4145"/>
</dbReference>
<accession>A0ABT8GK55</accession>
<sequence>MAANTCGWCNHRTHMAFVKGTYYSARDGQFDFHNAAYQCINCERYSVAYWQHLYYEPDPSEGRFVGDGGGPVPPDCAVWNPPAGARKEFPDVPDHLGAVASEAHLCRATGALRGSVILARSVIEGVAKHLGCDEWGIQAKITWLREQQHIRPKTFEAANALRLAGNDIAHADPGESVTAEECDELLVLMAVVLDEALESDVRLARVKEAREARTGK</sequence>
<dbReference type="RefSeq" id="WP_301143334.1">
    <property type="nucleotide sequence ID" value="NZ_JAUHQA010000001.1"/>
</dbReference>
<evidence type="ECO:0000313" key="2">
    <source>
        <dbReference type="EMBL" id="MDN4481624.1"/>
    </source>
</evidence>
<evidence type="ECO:0000259" key="1">
    <source>
        <dbReference type="Pfam" id="PF13643"/>
    </source>
</evidence>
<gene>
    <name evidence="2" type="ORF">QQX02_11900</name>
</gene>
<evidence type="ECO:0000313" key="3">
    <source>
        <dbReference type="Proteomes" id="UP001172708"/>
    </source>
</evidence>
<dbReference type="Proteomes" id="UP001172708">
    <property type="component" value="Unassembled WGS sequence"/>
</dbReference>
<comment type="caution">
    <text evidence="2">The sequence shown here is derived from an EMBL/GenBank/DDBJ whole genome shotgun (WGS) entry which is preliminary data.</text>
</comment>
<proteinExistence type="predicted"/>
<dbReference type="EMBL" id="JAUHQA010000001">
    <property type="protein sequence ID" value="MDN4481624.1"/>
    <property type="molecule type" value="Genomic_DNA"/>
</dbReference>
<dbReference type="Pfam" id="PF13643">
    <property type="entry name" value="DUF4145"/>
    <property type="match status" value="1"/>
</dbReference>
<keyword evidence="3" id="KW-1185">Reference proteome</keyword>
<name>A0ABT8GK55_9MICO</name>
<protein>
    <submittedName>
        <fullName evidence="2">DUF4145 domain-containing protein</fullName>
    </submittedName>
</protein>
<organism evidence="2 3">
    <name type="scientific">Demequina muriae</name>
    <dbReference type="NCBI Taxonomy" id="3051664"/>
    <lineage>
        <taxon>Bacteria</taxon>
        <taxon>Bacillati</taxon>
        <taxon>Actinomycetota</taxon>
        <taxon>Actinomycetes</taxon>
        <taxon>Micrococcales</taxon>
        <taxon>Demequinaceae</taxon>
        <taxon>Demequina</taxon>
    </lineage>
</organism>
<feature type="domain" description="DUF4145" evidence="1">
    <location>
        <begin position="102"/>
        <end position="189"/>
    </location>
</feature>